<keyword evidence="5 7" id="KW-0378">Hydrolase</keyword>
<dbReference type="PANTHER" id="PTHR11802:SF479">
    <property type="entry name" value="CARBOXYPEPTIDASE"/>
    <property type="match status" value="1"/>
</dbReference>
<dbReference type="GO" id="GO:0006508">
    <property type="term" value="P:proteolysis"/>
    <property type="evidence" value="ECO:0007669"/>
    <property type="project" value="UniProtKB-KW"/>
</dbReference>
<gene>
    <name evidence="9" type="primary">SCP1</name>
</gene>
<evidence type="ECO:0000256" key="6">
    <source>
        <dbReference type="ARBA" id="ARBA00023180"/>
    </source>
</evidence>
<evidence type="ECO:0000313" key="9">
    <source>
        <dbReference type="EMBL" id="ACU55139.2"/>
    </source>
</evidence>
<keyword evidence="2 7" id="KW-0121">Carboxypeptidase</keyword>
<dbReference type="InterPro" id="IPR001563">
    <property type="entry name" value="Peptidase_S10"/>
</dbReference>
<keyword evidence="3 7" id="KW-0645">Protease</keyword>
<dbReference type="EMBL" id="GQ355960">
    <property type="protein sequence ID" value="ACU55139.2"/>
    <property type="molecule type" value="Genomic_DNA"/>
</dbReference>
<dbReference type="EC" id="3.4.16.-" evidence="7"/>
<keyword evidence="4 7" id="KW-0732">Signal</keyword>
<dbReference type="InterPro" id="IPR033124">
    <property type="entry name" value="Ser_caboxypep_his_AS"/>
</dbReference>
<proteinExistence type="inferred from homology"/>
<dbReference type="PROSITE" id="PS00560">
    <property type="entry name" value="CARBOXYPEPT_SER_HIS"/>
    <property type="match status" value="1"/>
</dbReference>
<evidence type="ECO:0000256" key="5">
    <source>
        <dbReference type="ARBA" id="ARBA00022801"/>
    </source>
</evidence>
<dbReference type="Gene3D" id="3.40.50.1820">
    <property type="entry name" value="alpha/beta hydrolase"/>
    <property type="match status" value="1"/>
</dbReference>
<dbReference type="AlphaFoldDB" id="C8C2D3"/>
<evidence type="ECO:0000256" key="2">
    <source>
        <dbReference type="ARBA" id="ARBA00022645"/>
    </source>
</evidence>
<dbReference type="PRINTS" id="PR00724">
    <property type="entry name" value="CRBOXYPTASEC"/>
</dbReference>
<dbReference type="SUPFAM" id="SSF53474">
    <property type="entry name" value="alpha/beta-Hydrolases"/>
    <property type="match status" value="1"/>
</dbReference>
<feature type="chain" id="PRO_5005125836" description="Carboxypeptidase" evidence="7">
    <location>
        <begin position="19"/>
        <end position="566"/>
    </location>
</feature>
<evidence type="ECO:0000256" key="7">
    <source>
        <dbReference type="RuleBase" id="RU361156"/>
    </source>
</evidence>
<dbReference type="PROSITE" id="PS00131">
    <property type="entry name" value="CARBOXYPEPT_SER_SER"/>
    <property type="match status" value="1"/>
</dbReference>
<feature type="region of interest" description="Disordered" evidence="8">
    <location>
        <begin position="530"/>
        <end position="566"/>
    </location>
</feature>
<dbReference type="InterPro" id="IPR029058">
    <property type="entry name" value="AB_hydrolase_fold"/>
</dbReference>
<evidence type="ECO:0000256" key="8">
    <source>
        <dbReference type="SAM" id="MobiDB-lite"/>
    </source>
</evidence>
<organism evidence="9">
    <name type="scientific">Metacordyceps chlamydosporia</name>
    <name type="common">Nematophagous fungus</name>
    <name type="synonym">Pochonia chlamydosporia</name>
    <dbReference type="NCBI Taxonomy" id="280754"/>
    <lineage>
        <taxon>Eukaryota</taxon>
        <taxon>Fungi</taxon>
        <taxon>Dikarya</taxon>
        <taxon>Ascomycota</taxon>
        <taxon>Pezizomycotina</taxon>
        <taxon>Sordariomycetes</taxon>
        <taxon>Hypocreomycetidae</taxon>
        <taxon>Hypocreales</taxon>
        <taxon>Clavicipitaceae</taxon>
        <taxon>Pochonia</taxon>
    </lineage>
</organism>
<dbReference type="Pfam" id="PF00450">
    <property type="entry name" value="Peptidase_S10"/>
    <property type="match status" value="1"/>
</dbReference>
<feature type="signal peptide" evidence="7">
    <location>
        <begin position="1"/>
        <end position="18"/>
    </location>
</feature>
<protein>
    <recommendedName>
        <fullName evidence="7">Carboxypeptidase</fullName>
        <ecNumber evidence="7">3.4.16.-</ecNumber>
    </recommendedName>
</protein>
<evidence type="ECO:0000256" key="3">
    <source>
        <dbReference type="ARBA" id="ARBA00022670"/>
    </source>
</evidence>
<comment type="similarity">
    <text evidence="1 7">Belongs to the peptidase S10 family.</text>
</comment>
<sequence length="566" mass="62490">MRWELVASIAASVAGVTAQGSPGLRNLNGRNINVPPQARSHPGVPFDKWTRDGPVAKKFQNDKTKKYIVNGTGIPDVDFDIGEAYAGEMSISKDLDGPDKFYFWFQPSPNPDAEKEIVIWLNGGPGCSSLEGFIQENGPFMWQYGTFKPVPNPWAWHHLTNIVWVEQPINTGFSTGTVTAQDEEDVAKQFMGFFKNFIDTFSMQGYKVYITGESYAGMYCPYIANGMIKANDKKYFNMKGMLIYDPSIVDDRVTELTLVPFVDYHRNLFPFNDTFTKQIHDIDRKCGYADARSKHLNYPARSHLPNPLPGVDPKTGKARPECDDYLLANSIQQAVTEINPCFDVYQVATTCPLLWDVLGFPGSFDYLPKGASIYFDRQDVKKAINAPLNRTWASCGGPVFVDGDKSPPSSTTVLGNVIDKTKNVVIGHGALDFILLANGTLMAIQNMTFGGKLGFQKPPTEPFYVPYHTRGELGTIAGAGVFGTTHTERGLTYVGVSLSGHMVPQYAPSAAFRHLEFLLGRVDSLSSKKPFTIDPKFPQPNGPLGKGTAPPGYNDPKPCKKKRSSE</sequence>
<name>C8C2D3_METCM</name>
<evidence type="ECO:0000256" key="1">
    <source>
        <dbReference type="ARBA" id="ARBA00009431"/>
    </source>
</evidence>
<keyword evidence="6" id="KW-0325">Glycoprotein</keyword>
<dbReference type="GO" id="GO:0004185">
    <property type="term" value="F:serine-type carboxypeptidase activity"/>
    <property type="evidence" value="ECO:0007669"/>
    <property type="project" value="UniProtKB-UniRule"/>
</dbReference>
<dbReference type="InterPro" id="IPR018202">
    <property type="entry name" value="Ser_caboxypep_ser_AS"/>
</dbReference>
<evidence type="ECO:0000256" key="4">
    <source>
        <dbReference type="ARBA" id="ARBA00022729"/>
    </source>
</evidence>
<dbReference type="PANTHER" id="PTHR11802">
    <property type="entry name" value="SERINE PROTEASE FAMILY S10 SERINE CARBOXYPEPTIDASE"/>
    <property type="match status" value="1"/>
</dbReference>
<dbReference type="FunFam" id="3.40.50.1820:FF:000118">
    <property type="entry name" value="Carboxypeptidase"/>
    <property type="match status" value="1"/>
</dbReference>
<accession>C8C2D3</accession>
<reference evidence="9" key="1">
    <citation type="journal article" date="2010" name="Fungal Genet. Biol.">
        <title>Expression of serine proteases in egg-parasitic nematophagous fungi during barley root colonization.</title>
        <authorList>
            <person name="Lopez-Llorca L.V."/>
            <person name="Gomez-Vidal S."/>
            <person name="Monfort E."/>
            <person name="Larriba E."/>
            <person name="Casado-Vela J."/>
            <person name="Elortza F."/>
            <person name="Jansson H.B."/>
            <person name="Salinas J."/>
            <person name="Martin-Nieto J."/>
        </authorList>
    </citation>
    <scope>NUCLEOTIDE SEQUENCE</scope>
    <source>
        <strain evidence="9">123</strain>
    </source>
</reference>